<name>A0AAV2T572_CALDB</name>
<dbReference type="GO" id="GO:0000785">
    <property type="term" value="C:chromatin"/>
    <property type="evidence" value="ECO:0007669"/>
    <property type="project" value="TreeGrafter"/>
</dbReference>
<dbReference type="Proteomes" id="UP001497525">
    <property type="component" value="Unassembled WGS sequence"/>
</dbReference>
<evidence type="ECO:0000256" key="4">
    <source>
        <dbReference type="ARBA" id="ARBA00014320"/>
    </source>
</evidence>
<evidence type="ECO:0000256" key="12">
    <source>
        <dbReference type="SAM" id="MobiDB-lite"/>
    </source>
</evidence>
<keyword evidence="7" id="KW-0238">DNA-binding</keyword>
<comment type="subcellular location">
    <subcellularLocation>
        <location evidence="2">Cytoplasm</location>
    </subcellularLocation>
    <subcellularLocation>
        <location evidence="1">Nucleus</location>
    </subcellularLocation>
</comment>
<gene>
    <name evidence="13" type="ORF">CDAUBV1_LOCUS5133</name>
</gene>
<evidence type="ECO:0000256" key="3">
    <source>
        <dbReference type="ARBA" id="ARBA00009135"/>
    </source>
</evidence>
<evidence type="ECO:0000313" key="14">
    <source>
        <dbReference type="Proteomes" id="UP001497525"/>
    </source>
</evidence>
<comment type="caution">
    <text evidence="13">The sequence shown here is derived from an EMBL/GenBank/DDBJ whole genome shotgun (WGS) entry which is preliminary data.</text>
</comment>
<dbReference type="GO" id="GO:0006281">
    <property type="term" value="P:DNA repair"/>
    <property type="evidence" value="ECO:0007669"/>
    <property type="project" value="UniProtKB-KW"/>
</dbReference>
<feature type="compositionally biased region" description="Polar residues" evidence="12">
    <location>
        <begin position="564"/>
        <end position="583"/>
    </location>
</feature>
<dbReference type="PANTHER" id="PTHR32121">
    <property type="entry name" value="PCNA-INTERACTING PARTNER"/>
    <property type="match status" value="1"/>
</dbReference>
<dbReference type="AlphaFoldDB" id="A0AAV2T572"/>
<reference evidence="13" key="1">
    <citation type="submission" date="2024-06" db="EMBL/GenBank/DDBJ databases">
        <authorList>
            <person name="Liu X."/>
            <person name="Lenzi L."/>
            <person name="Haldenby T S."/>
            <person name="Uol C."/>
        </authorList>
    </citation>
    <scope>NUCLEOTIDE SEQUENCE</scope>
</reference>
<comment type="similarity">
    <text evidence="3">Belongs to the PARI family.</text>
</comment>
<dbReference type="InterPro" id="IPR038932">
    <property type="entry name" value="PARPBP"/>
</dbReference>
<feature type="compositionally biased region" description="Basic residues" evidence="12">
    <location>
        <begin position="630"/>
        <end position="639"/>
    </location>
</feature>
<feature type="region of interest" description="Disordered" evidence="12">
    <location>
        <begin position="564"/>
        <end position="659"/>
    </location>
</feature>
<keyword evidence="5" id="KW-0963">Cytoplasm</keyword>
<feature type="compositionally biased region" description="Polar residues" evidence="12">
    <location>
        <begin position="440"/>
        <end position="460"/>
    </location>
</feature>
<feature type="region of interest" description="Disordered" evidence="12">
    <location>
        <begin position="426"/>
        <end position="461"/>
    </location>
</feature>
<evidence type="ECO:0000256" key="11">
    <source>
        <dbReference type="ARBA" id="ARBA00032731"/>
    </source>
</evidence>
<keyword evidence="8" id="KW-0234">DNA repair</keyword>
<protein>
    <recommendedName>
        <fullName evidence="4">PCNA-interacting partner</fullName>
    </recommendedName>
    <alternativeName>
        <fullName evidence="10">PARP-1 binding protein</fullName>
    </alternativeName>
    <alternativeName>
        <fullName evidence="11">PARP1-binding protein</fullName>
    </alternativeName>
</protein>
<dbReference type="GO" id="GO:0003677">
    <property type="term" value="F:DNA binding"/>
    <property type="evidence" value="ECO:0007669"/>
    <property type="project" value="UniProtKB-KW"/>
</dbReference>
<proteinExistence type="inferred from homology"/>
<evidence type="ECO:0000256" key="2">
    <source>
        <dbReference type="ARBA" id="ARBA00004496"/>
    </source>
</evidence>
<dbReference type="GO" id="GO:2000042">
    <property type="term" value="P:negative regulation of double-strand break repair via homologous recombination"/>
    <property type="evidence" value="ECO:0007669"/>
    <property type="project" value="InterPro"/>
</dbReference>
<dbReference type="GO" id="GO:0005634">
    <property type="term" value="C:nucleus"/>
    <property type="evidence" value="ECO:0007669"/>
    <property type="project" value="UniProtKB-SubCell"/>
</dbReference>
<evidence type="ECO:0000256" key="8">
    <source>
        <dbReference type="ARBA" id="ARBA00023204"/>
    </source>
</evidence>
<evidence type="ECO:0000256" key="9">
    <source>
        <dbReference type="ARBA" id="ARBA00023242"/>
    </source>
</evidence>
<dbReference type="EMBL" id="CAXLJL010000123">
    <property type="protein sequence ID" value="CAL5132294.1"/>
    <property type="molecule type" value="Genomic_DNA"/>
</dbReference>
<evidence type="ECO:0000256" key="10">
    <source>
        <dbReference type="ARBA" id="ARBA00031632"/>
    </source>
</evidence>
<evidence type="ECO:0000256" key="1">
    <source>
        <dbReference type="ARBA" id="ARBA00004123"/>
    </source>
</evidence>
<evidence type="ECO:0000256" key="5">
    <source>
        <dbReference type="ARBA" id="ARBA00022490"/>
    </source>
</evidence>
<dbReference type="Gene3D" id="1.10.486.10">
    <property type="entry name" value="PCRA, domain 4"/>
    <property type="match status" value="1"/>
</dbReference>
<keyword evidence="6" id="KW-0227">DNA damage</keyword>
<evidence type="ECO:0000313" key="13">
    <source>
        <dbReference type="EMBL" id="CAL5132294.1"/>
    </source>
</evidence>
<keyword evidence="9" id="KW-0539">Nucleus</keyword>
<evidence type="ECO:0000256" key="7">
    <source>
        <dbReference type="ARBA" id="ARBA00023125"/>
    </source>
</evidence>
<accession>A0AAV2T572</accession>
<dbReference type="PANTHER" id="PTHR32121:SF0">
    <property type="entry name" value="PCNA-INTERACTING PARTNER"/>
    <property type="match status" value="1"/>
</dbReference>
<evidence type="ECO:0000256" key="6">
    <source>
        <dbReference type="ARBA" id="ARBA00022763"/>
    </source>
</evidence>
<dbReference type="GO" id="GO:0005737">
    <property type="term" value="C:cytoplasm"/>
    <property type="evidence" value="ECO:0007669"/>
    <property type="project" value="UniProtKB-SubCell"/>
</dbReference>
<organism evidence="13 14">
    <name type="scientific">Calicophoron daubneyi</name>
    <name type="common">Rumen fluke</name>
    <name type="synonym">Paramphistomum daubneyi</name>
    <dbReference type="NCBI Taxonomy" id="300641"/>
    <lineage>
        <taxon>Eukaryota</taxon>
        <taxon>Metazoa</taxon>
        <taxon>Spiralia</taxon>
        <taxon>Lophotrochozoa</taxon>
        <taxon>Platyhelminthes</taxon>
        <taxon>Trematoda</taxon>
        <taxon>Digenea</taxon>
        <taxon>Plagiorchiida</taxon>
        <taxon>Pronocephalata</taxon>
        <taxon>Paramphistomoidea</taxon>
        <taxon>Paramphistomidae</taxon>
        <taxon>Calicophoron</taxon>
    </lineage>
</organism>
<sequence>MEVQLGIISDSTPTSSLNTCTLLRFLHEKYQEFDLGTSTTETVLLPRDELAFFKLILRNRCDGGSGHIEVDPKHLWIRVCRSRLSSSDNSSTVTAATNNEYLDVISDLLTQLNMNNLVDRTGLACQIAKEFGTNCELKCVLYDTVYRVNCRFMDWFDYVILKFLVNHGVPKIEFTFADNTQNSFYYFRQCSIISSVLYKKCALKDILLSYLGLAVNLKDSIRLLRVLNYPRRGLDNSTFATLRHLAEEENLSPTQVAISFVGRKQLGGVDYAPTSAHPLHRWSVGLAHLVESITKCQDALSGALDDSVLIMGSADDRMSGEDACRAVIRCLSVAGRLLAKPVPRLMNLPRNKNDIDFAPSEIKRVTSDLCARVTELASSERVSALCCDTPGRSLQIGGSLHGRAAFKLARLLLVAEEDRLVFSDPKNFTELSSPPPTAHVSPQSKTPSNLLSQTHTPTTDGKNEQLLKMYISPQTPTPKTPIPASLHSDAVEMDEDDGDECVITMPKRPVYSKYQTDLGWAAAYVSPVCGGGQRAFSGSGFRNRLDCFDSASLPAWPSPDNARVSNVKNNLFSAPHSNPGSRETTPKKARTSPAKIPRALFSAQPVDLANSAPVPNKSGPNVGRKEVSKKPRRSLKKNGKSLPPTAATGQRTLLDFFAS</sequence>